<dbReference type="SUPFAM" id="SSF51206">
    <property type="entry name" value="cAMP-binding domain-like"/>
    <property type="match status" value="1"/>
</dbReference>
<feature type="domain" description="Cyclic nucleotide-binding" evidence="1">
    <location>
        <begin position="15"/>
        <end position="115"/>
    </location>
</feature>
<dbReference type="InterPro" id="IPR018490">
    <property type="entry name" value="cNMP-bd_dom_sf"/>
</dbReference>
<dbReference type="InterPro" id="IPR014710">
    <property type="entry name" value="RmlC-like_jellyroll"/>
</dbReference>
<dbReference type="Pfam" id="PF00027">
    <property type="entry name" value="cNMP_binding"/>
    <property type="match status" value="1"/>
</dbReference>
<dbReference type="KEGG" id="muh:HYN43_025995"/>
<sequence>MLASFVEYLHEKGTLTSQELKLLANASVQKRIRKNQYLLEEGEVSDFIGFVVKGSFRLFRVSAGGEEHVMKFAIENWWISDFTSFMSGQPSLCYIEALEDSELIRFTKEKWNLVLEAAPNFKQIIDNLTARNFEAHQNRIYSNISETAEIRYENFVSQYPTLYNRIPLYMIASFLGLTRETLSRVRKHAGKRSSSIIQGSHGDAG</sequence>
<dbReference type="InterPro" id="IPR000595">
    <property type="entry name" value="cNMP-bd_dom"/>
</dbReference>
<dbReference type="OrthoDB" id="1092431at2"/>
<dbReference type="CDD" id="cd00038">
    <property type="entry name" value="CAP_ED"/>
    <property type="match status" value="1"/>
</dbReference>
<evidence type="ECO:0000259" key="1">
    <source>
        <dbReference type="PROSITE" id="PS50042"/>
    </source>
</evidence>
<dbReference type="Gene3D" id="2.60.120.10">
    <property type="entry name" value="Jelly Rolls"/>
    <property type="match status" value="1"/>
</dbReference>
<protein>
    <submittedName>
        <fullName evidence="2">Crp/Fnr family transcriptional regulator</fullName>
    </submittedName>
</protein>
<evidence type="ECO:0000313" key="3">
    <source>
        <dbReference type="Proteomes" id="UP000270046"/>
    </source>
</evidence>
<accession>A0A494VVX5</accession>
<dbReference type="Proteomes" id="UP000270046">
    <property type="component" value="Chromosome"/>
</dbReference>
<evidence type="ECO:0000313" key="2">
    <source>
        <dbReference type="EMBL" id="AYL98519.1"/>
    </source>
</evidence>
<dbReference type="RefSeq" id="WP_119406792.1">
    <property type="nucleotide sequence ID" value="NZ_CP032869.1"/>
</dbReference>
<dbReference type="SMART" id="SM00100">
    <property type="entry name" value="cNMP"/>
    <property type="match status" value="1"/>
</dbReference>
<reference evidence="2 3" key="1">
    <citation type="submission" date="2018-10" db="EMBL/GenBank/DDBJ databases">
        <title>Genome sequencing of Mucilaginibacter sp. HYN0043.</title>
        <authorList>
            <person name="Kim M."/>
            <person name="Yi H."/>
        </authorList>
    </citation>
    <scope>NUCLEOTIDE SEQUENCE [LARGE SCALE GENOMIC DNA]</scope>
    <source>
        <strain evidence="2 3">HYN0043</strain>
    </source>
</reference>
<keyword evidence="3" id="KW-1185">Reference proteome</keyword>
<proteinExistence type="predicted"/>
<name>A0A494VVX5_9SPHI</name>
<dbReference type="EMBL" id="CP032869">
    <property type="protein sequence ID" value="AYL98519.1"/>
    <property type="molecule type" value="Genomic_DNA"/>
</dbReference>
<gene>
    <name evidence="2" type="ORF">HYN43_025995</name>
</gene>
<dbReference type="PROSITE" id="PS50042">
    <property type="entry name" value="CNMP_BINDING_3"/>
    <property type="match status" value="1"/>
</dbReference>
<organism evidence="2 3">
    <name type="scientific">Mucilaginibacter celer</name>
    <dbReference type="NCBI Taxonomy" id="2305508"/>
    <lineage>
        <taxon>Bacteria</taxon>
        <taxon>Pseudomonadati</taxon>
        <taxon>Bacteroidota</taxon>
        <taxon>Sphingobacteriia</taxon>
        <taxon>Sphingobacteriales</taxon>
        <taxon>Sphingobacteriaceae</taxon>
        <taxon>Mucilaginibacter</taxon>
    </lineage>
</organism>
<dbReference type="AlphaFoldDB" id="A0A494VVX5"/>